<dbReference type="SUPFAM" id="SSF46785">
    <property type="entry name" value="Winged helix' DNA-binding domain"/>
    <property type="match status" value="1"/>
</dbReference>
<dbReference type="InterPro" id="IPR052509">
    <property type="entry name" value="Metal_resp_DNA-bind_regulator"/>
</dbReference>
<dbReference type="InterPro" id="IPR036388">
    <property type="entry name" value="WH-like_DNA-bd_sf"/>
</dbReference>
<dbReference type="Pfam" id="PF03551">
    <property type="entry name" value="PadR"/>
    <property type="match status" value="1"/>
</dbReference>
<dbReference type="EMBL" id="CDRZ01000260">
    <property type="protein sequence ID" value="CEO89848.1"/>
    <property type="molecule type" value="Genomic_DNA"/>
</dbReference>
<dbReference type="InterPro" id="IPR005149">
    <property type="entry name" value="Tscrpt_reg_PadR_N"/>
</dbReference>
<evidence type="ECO:0000313" key="3">
    <source>
        <dbReference type="Proteomes" id="UP000046155"/>
    </source>
</evidence>
<feature type="domain" description="Transcription regulator PadR N-terminal" evidence="1">
    <location>
        <begin position="14"/>
        <end position="82"/>
    </location>
</feature>
<organism evidence="2 3">
    <name type="scientific">Syntrophaceticus schinkii</name>
    <dbReference type="NCBI Taxonomy" id="499207"/>
    <lineage>
        <taxon>Bacteria</taxon>
        <taxon>Bacillati</taxon>
        <taxon>Bacillota</taxon>
        <taxon>Clostridia</taxon>
        <taxon>Thermoanaerobacterales</taxon>
        <taxon>Thermoanaerobacterales Family III. Incertae Sedis</taxon>
        <taxon>Syntrophaceticus</taxon>
    </lineage>
</organism>
<protein>
    <submittedName>
        <fullName evidence="2">Transcriptional regulator, PadR family</fullName>
    </submittedName>
</protein>
<keyword evidence="3" id="KW-1185">Reference proteome</keyword>
<accession>A0A0B7MNM9</accession>
<reference evidence="3" key="1">
    <citation type="submission" date="2015-01" db="EMBL/GenBank/DDBJ databases">
        <authorList>
            <person name="Manzoor Shahid"/>
            <person name="Zubair Saima"/>
        </authorList>
    </citation>
    <scope>NUCLEOTIDE SEQUENCE [LARGE SCALE GENOMIC DNA]</scope>
    <source>
        <strain evidence="3">Sp3</strain>
    </source>
</reference>
<dbReference type="PANTHER" id="PTHR33169:SF13">
    <property type="entry name" value="PADR-FAMILY TRANSCRIPTIONAL REGULATOR"/>
    <property type="match status" value="1"/>
</dbReference>
<dbReference type="PANTHER" id="PTHR33169">
    <property type="entry name" value="PADR-FAMILY TRANSCRIPTIONAL REGULATOR"/>
    <property type="match status" value="1"/>
</dbReference>
<name>A0A0B7MNM9_9FIRM</name>
<evidence type="ECO:0000313" key="2">
    <source>
        <dbReference type="EMBL" id="CEO89848.1"/>
    </source>
</evidence>
<gene>
    <name evidence="2" type="ORF">SSCH_610017</name>
</gene>
<dbReference type="InterPro" id="IPR036390">
    <property type="entry name" value="WH_DNA-bd_sf"/>
</dbReference>
<dbReference type="OrthoDB" id="9814826at2"/>
<dbReference type="AlphaFoldDB" id="A0A0B7MNM9"/>
<sequence length="101" mass="11530">MSSTDRFSEPTLFILISLAEGNKHGYAIMEDIEDSYDIRIGPGTLYGAISRMEKLKFIEAIPSEGRRKPYQITSEGREYLQEKLKEIETVTKIGFKRLGLI</sequence>
<evidence type="ECO:0000259" key="1">
    <source>
        <dbReference type="Pfam" id="PF03551"/>
    </source>
</evidence>
<dbReference type="Proteomes" id="UP000046155">
    <property type="component" value="Unassembled WGS sequence"/>
</dbReference>
<dbReference type="Gene3D" id="1.10.10.10">
    <property type="entry name" value="Winged helix-like DNA-binding domain superfamily/Winged helix DNA-binding domain"/>
    <property type="match status" value="1"/>
</dbReference>
<proteinExistence type="predicted"/>